<dbReference type="Proteomes" id="UP000735302">
    <property type="component" value="Unassembled WGS sequence"/>
</dbReference>
<evidence type="ECO:0000313" key="1">
    <source>
        <dbReference type="EMBL" id="GFN84771.1"/>
    </source>
</evidence>
<dbReference type="InterPro" id="IPR013783">
    <property type="entry name" value="Ig-like_fold"/>
</dbReference>
<protein>
    <submittedName>
        <fullName evidence="1">Uncharacterized protein</fullName>
    </submittedName>
</protein>
<comment type="caution">
    <text evidence="1">The sequence shown here is derived from an EMBL/GenBank/DDBJ whole genome shotgun (WGS) entry which is preliminary data.</text>
</comment>
<gene>
    <name evidence="1" type="ORF">PoB_001127700</name>
</gene>
<keyword evidence="2" id="KW-1185">Reference proteome</keyword>
<name>A0AAV3YRK2_9GAST</name>
<dbReference type="EMBL" id="BLXT01001342">
    <property type="protein sequence ID" value="GFN84771.1"/>
    <property type="molecule type" value="Genomic_DNA"/>
</dbReference>
<accession>A0AAV3YRK2</accession>
<dbReference type="InterPro" id="IPR036179">
    <property type="entry name" value="Ig-like_dom_sf"/>
</dbReference>
<dbReference type="SUPFAM" id="SSF48726">
    <property type="entry name" value="Immunoglobulin"/>
    <property type="match status" value="1"/>
</dbReference>
<dbReference type="Gene3D" id="2.60.40.10">
    <property type="entry name" value="Immunoglobulins"/>
    <property type="match status" value="1"/>
</dbReference>
<sequence>MYSYIIAGGLKRCFRWIRNNCSSNIIMIRSRVKGAELVEMGGPQQFASNISQPGAIEVELGENAELGLEIYGYPIPHLLTMMKTRDSTNLTGSARHLIEYSPGQTHFGFVNVTIVFVEKEDFTNYTITVDNGVGDPLVYPFYLVEVKATVNVKQEEQGGSEDDAAVIAVSVTVAVVAVK</sequence>
<reference evidence="1 2" key="1">
    <citation type="journal article" date="2021" name="Elife">
        <title>Chloroplast acquisition without the gene transfer in kleptoplastic sea slugs, Plakobranchus ocellatus.</title>
        <authorList>
            <person name="Maeda T."/>
            <person name="Takahashi S."/>
            <person name="Yoshida T."/>
            <person name="Shimamura S."/>
            <person name="Takaki Y."/>
            <person name="Nagai Y."/>
            <person name="Toyoda A."/>
            <person name="Suzuki Y."/>
            <person name="Arimoto A."/>
            <person name="Ishii H."/>
            <person name="Satoh N."/>
            <person name="Nishiyama T."/>
            <person name="Hasebe M."/>
            <person name="Maruyama T."/>
            <person name="Minagawa J."/>
            <person name="Obokata J."/>
            <person name="Shigenobu S."/>
        </authorList>
    </citation>
    <scope>NUCLEOTIDE SEQUENCE [LARGE SCALE GENOMIC DNA]</scope>
</reference>
<dbReference type="AlphaFoldDB" id="A0AAV3YRK2"/>
<organism evidence="1 2">
    <name type="scientific">Plakobranchus ocellatus</name>
    <dbReference type="NCBI Taxonomy" id="259542"/>
    <lineage>
        <taxon>Eukaryota</taxon>
        <taxon>Metazoa</taxon>
        <taxon>Spiralia</taxon>
        <taxon>Lophotrochozoa</taxon>
        <taxon>Mollusca</taxon>
        <taxon>Gastropoda</taxon>
        <taxon>Heterobranchia</taxon>
        <taxon>Euthyneura</taxon>
        <taxon>Panpulmonata</taxon>
        <taxon>Sacoglossa</taxon>
        <taxon>Placobranchoidea</taxon>
        <taxon>Plakobranchidae</taxon>
        <taxon>Plakobranchus</taxon>
    </lineage>
</organism>
<evidence type="ECO:0000313" key="2">
    <source>
        <dbReference type="Proteomes" id="UP000735302"/>
    </source>
</evidence>
<proteinExistence type="predicted"/>